<accession>A0AAD5L8V1</accession>
<organism evidence="1 2">
    <name type="scientific">Daphnia sinensis</name>
    <dbReference type="NCBI Taxonomy" id="1820382"/>
    <lineage>
        <taxon>Eukaryota</taxon>
        <taxon>Metazoa</taxon>
        <taxon>Ecdysozoa</taxon>
        <taxon>Arthropoda</taxon>
        <taxon>Crustacea</taxon>
        <taxon>Branchiopoda</taxon>
        <taxon>Diplostraca</taxon>
        <taxon>Cladocera</taxon>
        <taxon>Anomopoda</taxon>
        <taxon>Daphniidae</taxon>
        <taxon>Daphnia</taxon>
        <taxon>Daphnia similis group</taxon>
    </lineage>
</organism>
<gene>
    <name evidence="1" type="ORF">GHT06_021098</name>
</gene>
<dbReference type="EMBL" id="WJBH02000009">
    <property type="protein sequence ID" value="KAI9553203.1"/>
    <property type="molecule type" value="Genomic_DNA"/>
</dbReference>
<dbReference type="AlphaFoldDB" id="A0AAD5L8V1"/>
<dbReference type="Proteomes" id="UP000820818">
    <property type="component" value="Linkage Group LG9"/>
</dbReference>
<protein>
    <submittedName>
        <fullName evidence="1">Uncharacterized protein</fullName>
    </submittedName>
</protein>
<proteinExistence type="predicted"/>
<reference evidence="1 2" key="1">
    <citation type="submission" date="2022-05" db="EMBL/GenBank/DDBJ databases">
        <title>A multi-omics perspective on studying reproductive biology in Daphnia sinensis.</title>
        <authorList>
            <person name="Jia J."/>
        </authorList>
    </citation>
    <scope>NUCLEOTIDE SEQUENCE [LARGE SCALE GENOMIC DNA]</scope>
    <source>
        <strain evidence="1 2">WSL</strain>
    </source>
</reference>
<comment type="caution">
    <text evidence="1">The sequence shown here is derived from an EMBL/GenBank/DDBJ whole genome shotgun (WGS) entry which is preliminary data.</text>
</comment>
<evidence type="ECO:0000313" key="1">
    <source>
        <dbReference type="EMBL" id="KAI9553203.1"/>
    </source>
</evidence>
<keyword evidence="2" id="KW-1185">Reference proteome</keyword>
<evidence type="ECO:0000313" key="2">
    <source>
        <dbReference type="Proteomes" id="UP000820818"/>
    </source>
</evidence>
<sequence length="112" mass="12920">MGVDIFESVSCDLAKLRNKPSFQTWIGFTDVQSSPTNFYVEKNSSFSQLDTPLPYEIVQLNTGSSHEFENGEIHCTSKGNLPFLIFRNCLLSRLNSRARISDESLLEWRRRR</sequence>
<name>A0AAD5L8V1_9CRUS</name>